<feature type="transmembrane region" description="Helical" evidence="1">
    <location>
        <begin position="111"/>
        <end position="128"/>
    </location>
</feature>
<name>A0ABP1C5C6_9GAMM</name>
<reference evidence="2 3" key="1">
    <citation type="submission" date="2024-04" db="EMBL/GenBank/DDBJ databases">
        <authorList>
            <person name="Cremers G."/>
        </authorList>
    </citation>
    <scope>NUCLEOTIDE SEQUENCE [LARGE SCALE GENOMIC DNA]</scope>
    <source>
        <strain evidence="2">MeCH1-AG</strain>
    </source>
</reference>
<keyword evidence="1" id="KW-0472">Membrane</keyword>
<dbReference type="InterPro" id="IPR007359">
    <property type="entry name" value="SigmaE_reg_RseC_MucC"/>
</dbReference>
<proteinExistence type="predicted"/>
<dbReference type="PANTHER" id="PTHR35867:SF1">
    <property type="entry name" value="PROTEIN RSEC"/>
    <property type="match status" value="1"/>
</dbReference>
<dbReference type="Proteomes" id="UP001497493">
    <property type="component" value="Chromosome"/>
</dbReference>
<dbReference type="RefSeq" id="WP_348758938.1">
    <property type="nucleotide sequence ID" value="NZ_OZ026884.1"/>
</dbReference>
<gene>
    <name evidence="2" type="ORF">MECH1_V1_0602</name>
</gene>
<keyword evidence="1" id="KW-1133">Transmembrane helix</keyword>
<evidence type="ECO:0000256" key="1">
    <source>
        <dbReference type="SAM" id="Phobius"/>
    </source>
</evidence>
<feature type="transmembrane region" description="Helical" evidence="1">
    <location>
        <begin position="83"/>
        <end position="105"/>
    </location>
</feature>
<sequence>MIEEEAVVAGVEAGGRVWVEKPRRSACGSCAQPCGTAGIAEWFGQTTARLAVLSPSDLELRVGDRVVVGITEEALVMGSLGAYLLPLLGLLVGAVLGKTLAVGLAGFPADAAAAVGGFAGLGGTIAFLRQARVLSRRELQPVVLRKIS</sequence>
<accession>A0ABP1C5C6</accession>
<dbReference type="Pfam" id="PF04246">
    <property type="entry name" value="RseC_MucC"/>
    <property type="match status" value="1"/>
</dbReference>
<protein>
    <submittedName>
        <fullName evidence="2">Sigma factor RpoE regulatory protein RseC</fullName>
    </submittedName>
</protein>
<keyword evidence="1" id="KW-0812">Transmembrane</keyword>
<organism evidence="2 3">
    <name type="scientific">Candidatus Methylocalor cossyra</name>
    <dbReference type="NCBI Taxonomy" id="3108543"/>
    <lineage>
        <taxon>Bacteria</taxon>
        <taxon>Pseudomonadati</taxon>
        <taxon>Pseudomonadota</taxon>
        <taxon>Gammaproteobacteria</taxon>
        <taxon>Methylococcales</taxon>
        <taxon>Methylococcaceae</taxon>
        <taxon>Candidatus Methylocalor</taxon>
    </lineage>
</organism>
<evidence type="ECO:0000313" key="3">
    <source>
        <dbReference type="Proteomes" id="UP001497493"/>
    </source>
</evidence>
<dbReference type="PIRSF" id="PIRSF004923">
    <property type="entry name" value="RseC"/>
    <property type="match status" value="1"/>
</dbReference>
<evidence type="ECO:0000313" key="2">
    <source>
        <dbReference type="EMBL" id="CAL1239378.1"/>
    </source>
</evidence>
<keyword evidence="3" id="KW-1185">Reference proteome</keyword>
<dbReference type="InterPro" id="IPR026268">
    <property type="entry name" value="RseC"/>
</dbReference>
<dbReference type="PANTHER" id="PTHR35867">
    <property type="entry name" value="PROTEIN RSEC"/>
    <property type="match status" value="1"/>
</dbReference>
<dbReference type="EMBL" id="OZ026884">
    <property type="protein sequence ID" value="CAL1239378.1"/>
    <property type="molecule type" value="Genomic_DNA"/>
</dbReference>